<dbReference type="GO" id="GO:0000278">
    <property type="term" value="P:mitotic cell cycle"/>
    <property type="evidence" value="ECO:0007669"/>
    <property type="project" value="TreeGrafter"/>
</dbReference>
<feature type="domain" description="Gamma tubulin complex component C-terminal" evidence="8">
    <location>
        <begin position="360"/>
        <end position="542"/>
    </location>
</feature>
<dbReference type="InterPro" id="IPR007259">
    <property type="entry name" value="GCP"/>
</dbReference>
<dbReference type="eggNOG" id="KOG2065">
    <property type="taxonomic scope" value="Eukaryota"/>
</dbReference>
<dbReference type="InterPro" id="IPR041470">
    <property type="entry name" value="GCP_N"/>
</dbReference>
<evidence type="ECO:0000256" key="5">
    <source>
        <dbReference type="ARBA" id="ARBA00023212"/>
    </source>
</evidence>
<comment type="similarity">
    <text evidence="2 6">Belongs to the TUBGCP family.</text>
</comment>
<dbReference type="InterPro" id="IPR040457">
    <property type="entry name" value="GCP_C"/>
</dbReference>
<sequence length="559" mass="61529">MCRFEMLGTILLLISEMKLNRKSRDNSSSGSSSSPSQCSTKSSSPSPGTHPHYSAPMPQPPMRMPVPQRQRQQQRPRRLSFSPPERELLASVSHLSSLHVKVQGYSAQIASSHPSTICRAVAASVSSAHLAAFRRKVLDVEASILRSDPDLVGAYNIVPLTAVVGEFSAWTRRMEWLWEVVSLMLRGERRDGDGGGGAMACTGARIIDWLRAELQTGYVDIETAARSLVAVAETAWLKQVSAWVLYGRLPTFGSGDFFIQKAAPGSEEEFISNPYLLPSFVTAPTATSVLFIGKSLSQIRAKAAEASGQGAVHHLSSQVSELSKLSFPLDGAVFTRTITDIRFFLSRNILQKFLPLARVMEMLQVLRDFFLLGRGDFAMALSQQADEKMRSRWQRADNLNAAYGRQEPLANILLKEGEVMSVLARTWGALGSLQGQHSEEDEGLEMARDIIRLTLAKSKLSASRSGGGATLSSTSGYVNNIATTPFRNLLLSVPVVLTLDIPSPLDLFLSQSDVQTYTSINSYLLSVRKAHLRLTDLWKITALRRHWPPPPRPPYHGRV</sequence>
<dbReference type="GO" id="GO:0005874">
    <property type="term" value="C:microtubule"/>
    <property type="evidence" value="ECO:0007669"/>
    <property type="project" value="UniProtKB-KW"/>
</dbReference>
<feature type="domain" description="Gamma tubulin complex component protein N-terminal" evidence="9">
    <location>
        <begin position="76"/>
        <end position="348"/>
    </location>
</feature>
<dbReference type="EMBL" id="GL876966">
    <property type="protein sequence ID" value="KLU82522.1"/>
    <property type="molecule type" value="Genomic_DNA"/>
</dbReference>
<gene>
    <name evidence="10" type="ORF">MAPG_01594</name>
</gene>
<reference evidence="10" key="3">
    <citation type="submission" date="2011-03" db="EMBL/GenBank/DDBJ databases">
        <title>Annotation of Magnaporthe poae ATCC 64411.</title>
        <authorList>
            <person name="Ma L.-J."/>
            <person name="Dead R."/>
            <person name="Young S.K."/>
            <person name="Zeng Q."/>
            <person name="Gargeya S."/>
            <person name="Fitzgerald M."/>
            <person name="Haas B."/>
            <person name="Abouelleil A."/>
            <person name="Alvarado L."/>
            <person name="Arachchi H.M."/>
            <person name="Berlin A."/>
            <person name="Brown A."/>
            <person name="Chapman S.B."/>
            <person name="Chen Z."/>
            <person name="Dunbar C."/>
            <person name="Freedman E."/>
            <person name="Gearin G."/>
            <person name="Gellesch M."/>
            <person name="Goldberg J."/>
            <person name="Griggs A."/>
            <person name="Gujja S."/>
            <person name="Heiman D."/>
            <person name="Howarth C."/>
            <person name="Larson L."/>
            <person name="Lui A."/>
            <person name="MacDonald P.J.P."/>
            <person name="Mehta T."/>
            <person name="Montmayeur A."/>
            <person name="Murphy C."/>
            <person name="Neiman D."/>
            <person name="Pearson M."/>
            <person name="Priest M."/>
            <person name="Roberts A."/>
            <person name="Saif S."/>
            <person name="Shea T."/>
            <person name="Shenoy N."/>
            <person name="Sisk P."/>
            <person name="Stolte C."/>
            <person name="Sykes S."/>
            <person name="Yandava C."/>
            <person name="Wortman J."/>
            <person name="Nusbaum C."/>
            <person name="Birren B."/>
        </authorList>
    </citation>
    <scope>NUCLEOTIDE SEQUENCE</scope>
    <source>
        <strain evidence="10">ATCC 64411</strain>
    </source>
</reference>
<dbReference type="GO" id="GO:0051321">
    <property type="term" value="P:meiotic cell cycle"/>
    <property type="evidence" value="ECO:0007669"/>
    <property type="project" value="TreeGrafter"/>
</dbReference>
<dbReference type="EMBL" id="ADBL01000386">
    <property type="status" value="NOT_ANNOTATED_CDS"/>
    <property type="molecule type" value="Genomic_DNA"/>
</dbReference>
<evidence type="ECO:0000259" key="9">
    <source>
        <dbReference type="Pfam" id="PF17681"/>
    </source>
</evidence>
<dbReference type="EMBL" id="ADBL01000385">
    <property type="status" value="NOT_ANNOTATED_CDS"/>
    <property type="molecule type" value="Genomic_DNA"/>
</dbReference>
<evidence type="ECO:0000256" key="3">
    <source>
        <dbReference type="ARBA" id="ARBA00022490"/>
    </source>
</evidence>
<dbReference type="OrthoDB" id="78652at2759"/>
<feature type="compositionally biased region" description="Low complexity" evidence="7">
    <location>
        <begin position="26"/>
        <end position="47"/>
    </location>
</feature>
<dbReference type="OMA" id="GCAHAYL"/>
<dbReference type="Gene3D" id="1.20.120.1900">
    <property type="entry name" value="Gamma-tubulin complex, C-terminal domain"/>
    <property type="match status" value="1"/>
</dbReference>
<dbReference type="PANTHER" id="PTHR19302">
    <property type="entry name" value="GAMMA TUBULIN COMPLEX PROTEIN"/>
    <property type="match status" value="1"/>
</dbReference>
<dbReference type="GO" id="GO:0031122">
    <property type="term" value="P:cytoplasmic microtubule organization"/>
    <property type="evidence" value="ECO:0007669"/>
    <property type="project" value="TreeGrafter"/>
</dbReference>
<accession>A0A0C4DP41</accession>
<dbReference type="Proteomes" id="UP000011715">
    <property type="component" value="Unassembled WGS sequence"/>
</dbReference>
<protein>
    <recommendedName>
        <fullName evidence="6">Spindle pole body component</fullName>
    </recommendedName>
</protein>
<dbReference type="GO" id="GO:0043015">
    <property type="term" value="F:gamma-tubulin binding"/>
    <property type="evidence" value="ECO:0007669"/>
    <property type="project" value="InterPro"/>
</dbReference>
<reference evidence="11" key="5">
    <citation type="submission" date="2015-06" db="UniProtKB">
        <authorList>
            <consortium name="EnsemblFungi"/>
        </authorList>
    </citation>
    <scope>IDENTIFICATION</scope>
    <source>
        <strain evidence="11">ATCC 64411</strain>
    </source>
</reference>
<reference evidence="11" key="4">
    <citation type="journal article" date="2015" name="G3 (Bethesda)">
        <title>Genome sequences of three phytopathogenic species of the Magnaporthaceae family of fungi.</title>
        <authorList>
            <person name="Okagaki L.H."/>
            <person name="Nunes C.C."/>
            <person name="Sailsbery J."/>
            <person name="Clay B."/>
            <person name="Brown D."/>
            <person name="John T."/>
            <person name="Oh Y."/>
            <person name="Young N."/>
            <person name="Fitzgerald M."/>
            <person name="Haas B.J."/>
            <person name="Zeng Q."/>
            <person name="Young S."/>
            <person name="Adiconis X."/>
            <person name="Fan L."/>
            <person name="Levin J.Z."/>
            <person name="Mitchell T.K."/>
            <person name="Okubara P.A."/>
            <person name="Farman M.L."/>
            <person name="Kohn L.M."/>
            <person name="Birren B."/>
            <person name="Ma L.-J."/>
            <person name="Dean R.A."/>
        </authorList>
    </citation>
    <scope>NUCLEOTIDE SEQUENCE</scope>
    <source>
        <strain evidence="11">ATCC 64411 / 73-15</strain>
    </source>
</reference>
<comment type="subcellular location">
    <subcellularLocation>
        <location evidence="1 6">Cytoplasm</location>
        <location evidence="1 6">Cytoskeleton</location>
        <location evidence="1 6">Microtubule organizing center</location>
    </subcellularLocation>
</comment>
<dbReference type="Pfam" id="PF04130">
    <property type="entry name" value="GCP_C_terminal"/>
    <property type="match status" value="1"/>
</dbReference>
<dbReference type="GO" id="GO:0000922">
    <property type="term" value="C:spindle pole"/>
    <property type="evidence" value="ECO:0007669"/>
    <property type="project" value="InterPro"/>
</dbReference>
<evidence type="ECO:0000313" key="10">
    <source>
        <dbReference type="EMBL" id="KLU82522.1"/>
    </source>
</evidence>
<reference evidence="10" key="1">
    <citation type="submission" date="2010-05" db="EMBL/GenBank/DDBJ databases">
        <title>The Genome Sequence of Magnaporthe poae strain ATCC 64411.</title>
        <authorList>
            <consortium name="The Broad Institute Genome Sequencing Platform"/>
            <consortium name="Broad Institute Genome Sequencing Center for Infectious Disease"/>
            <person name="Ma L.-J."/>
            <person name="Dead R."/>
            <person name="Young S."/>
            <person name="Zeng Q."/>
            <person name="Koehrsen M."/>
            <person name="Alvarado L."/>
            <person name="Berlin A."/>
            <person name="Chapman S.B."/>
            <person name="Chen Z."/>
            <person name="Freedman E."/>
            <person name="Gellesch M."/>
            <person name="Goldberg J."/>
            <person name="Griggs A."/>
            <person name="Gujja S."/>
            <person name="Heilman E.R."/>
            <person name="Heiman D."/>
            <person name="Hepburn T."/>
            <person name="Howarth C."/>
            <person name="Jen D."/>
            <person name="Larson L."/>
            <person name="Mehta T."/>
            <person name="Neiman D."/>
            <person name="Pearson M."/>
            <person name="Roberts A."/>
            <person name="Saif S."/>
            <person name="Shea T."/>
            <person name="Shenoy N."/>
            <person name="Sisk P."/>
            <person name="Stolte C."/>
            <person name="Sykes S."/>
            <person name="Walk T."/>
            <person name="White J."/>
            <person name="Yandava C."/>
            <person name="Haas B."/>
            <person name="Nusbaum C."/>
            <person name="Birren B."/>
        </authorList>
    </citation>
    <scope>NUCLEOTIDE SEQUENCE</scope>
    <source>
        <strain evidence="10">ATCC 64411</strain>
    </source>
</reference>
<evidence type="ECO:0000256" key="1">
    <source>
        <dbReference type="ARBA" id="ARBA00004267"/>
    </source>
</evidence>
<keyword evidence="5 6" id="KW-0206">Cytoskeleton</keyword>
<proteinExistence type="inferred from homology"/>
<keyword evidence="4 6" id="KW-0493">Microtubule</keyword>
<dbReference type="GO" id="GO:0044732">
    <property type="term" value="C:mitotic spindle pole body"/>
    <property type="evidence" value="ECO:0007669"/>
    <property type="project" value="TreeGrafter"/>
</dbReference>
<dbReference type="STRING" id="644358.A0A0C4DP41"/>
<organism evidence="11 12">
    <name type="scientific">Magnaporthiopsis poae (strain ATCC 64411 / 73-15)</name>
    <name type="common">Kentucky bluegrass fungus</name>
    <name type="synonym">Magnaporthe poae</name>
    <dbReference type="NCBI Taxonomy" id="644358"/>
    <lineage>
        <taxon>Eukaryota</taxon>
        <taxon>Fungi</taxon>
        <taxon>Dikarya</taxon>
        <taxon>Ascomycota</taxon>
        <taxon>Pezizomycotina</taxon>
        <taxon>Sordariomycetes</taxon>
        <taxon>Sordariomycetidae</taxon>
        <taxon>Magnaporthales</taxon>
        <taxon>Magnaporthaceae</taxon>
        <taxon>Magnaporthiopsis</taxon>
    </lineage>
</organism>
<dbReference type="GO" id="GO:0007020">
    <property type="term" value="P:microtubule nucleation"/>
    <property type="evidence" value="ECO:0007669"/>
    <property type="project" value="InterPro"/>
</dbReference>
<keyword evidence="12" id="KW-1185">Reference proteome</keyword>
<evidence type="ECO:0000256" key="6">
    <source>
        <dbReference type="RuleBase" id="RU363050"/>
    </source>
</evidence>
<dbReference type="EnsemblFungi" id="MAPG_01594T0">
    <property type="protein sequence ID" value="MAPG_01594T0"/>
    <property type="gene ID" value="MAPG_01594"/>
</dbReference>
<dbReference type="GO" id="GO:0051011">
    <property type="term" value="F:microtubule minus-end binding"/>
    <property type="evidence" value="ECO:0007669"/>
    <property type="project" value="TreeGrafter"/>
</dbReference>
<dbReference type="GO" id="GO:0000930">
    <property type="term" value="C:gamma-tubulin complex"/>
    <property type="evidence" value="ECO:0007669"/>
    <property type="project" value="TreeGrafter"/>
</dbReference>
<dbReference type="Pfam" id="PF17681">
    <property type="entry name" value="GCP_N_terminal"/>
    <property type="match status" value="1"/>
</dbReference>
<evidence type="ECO:0000256" key="2">
    <source>
        <dbReference type="ARBA" id="ARBA00010337"/>
    </source>
</evidence>
<dbReference type="GO" id="GO:0051225">
    <property type="term" value="P:spindle assembly"/>
    <property type="evidence" value="ECO:0007669"/>
    <property type="project" value="TreeGrafter"/>
</dbReference>
<evidence type="ECO:0000256" key="4">
    <source>
        <dbReference type="ARBA" id="ARBA00022701"/>
    </source>
</evidence>
<dbReference type="PANTHER" id="PTHR19302:SF27">
    <property type="entry name" value="GAMMA-TUBULIN COMPLEX COMPONENT 4"/>
    <property type="match status" value="1"/>
</dbReference>
<keyword evidence="3 6" id="KW-0963">Cytoplasm</keyword>
<feature type="region of interest" description="Disordered" evidence="7">
    <location>
        <begin position="21"/>
        <end position="83"/>
    </location>
</feature>
<name>A0A0C4DP41_MAGP6</name>
<evidence type="ECO:0000313" key="11">
    <source>
        <dbReference type="EnsemblFungi" id="MAPG_01594T0"/>
    </source>
</evidence>
<dbReference type="VEuPathDB" id="FungiDB:MAPG_01594"/>
<dbReference type="InterPro" id="IPR042241">
    <property type="entry name" value="GCP_C_sf"/>
</dbReference>
<evidence type="ECO:0000259" key="8">
    <source>
        <dbReference type="Pfam" id="PF04130"/>
    </source>
</evidence>
<dbReference type="AlphaFoldDB" id="A0A0C4DP41"/>
<evidence type="ECO:0000256" key="7">
    <source>
        <dbReference type="SAM" id="MobiDB-lite"/>
    </source>
</evidence>
<evidence type="ECO:0000313" key="12">
    <source>
        <dbReference type="Proteomes" id="UP000011715"/>
    </source>
</evidence>
<reference evidence="12" key="2">
    <citation type="submission" date="2010-05" db="EMBL/GenBank/DDBJ databases">
        <title>The genome sequence of Magnaporthe poae strain ATCC 64411.</title>
        <authorList>
            <person name="Ma L.-J."/>
            <person name="Dead R."/>
            <person name="Young S."/>
            <person name="Zeng Q."/>
            <person name="Koehrsen M."/>
            <person name="Alvarado L."/>
            <person name="Berlin A."/>
            <person name="Chapman S.B."/>
            <person name="Chen Z."/>
            <person name="Freedman E."/>
            <person name="Gellesch M."/>
            <person name="Goldberg J."/>
            <person name="Griggs A."/>
            <person name="Gujja S."/>
            <person name="Heilman E.R."/>
            <person name="Heiman D."/>
            <person name="Hepburn T."/>
            <person name="Howarth C."/>
            <person name="Jen D."/>
            <person name="Larson L."/>
            <person name="Mehta T."/>
            <person name="Neiman D."/>
            <person name="Pearson M."/>
            <person name="Roberts A."/>
            <person name="Saif S."/>
            <person name="Shea T."/>
            <person name="Shenoy N."/>
            <person name="Sisk P."/>
            <person name="Stolte C."/>
            <person name="Sykes S."/>
            <person name="Walk T."/>
            <person name="White J."/>
            <person name="Yandava C."/>
            <person name="Haas B."/>
            <person name="Nusbaum C."/>
            <person name="Birren B."/>
        </authorList>
    </citation>
    <scope>NUCLEOTIDE SEQUENCE [LARGE SCALE GENOMIC DNA]</scope>
    <source>
        <strain evidence="12">ATCC 64411 / 73-15</strain>
    </source>
</reference>